<dbReference type="AlphaFoldDB" id="A0A0R0C812"/>
<dbReference type="PANTHER" id="PTHR45947:SF3">
    <property type="entry name" value="SULFOQUINOVOSYL TRANSFERASE SQD2"/>
    <property type="match status" value="1"/>
</dbReference>
<sequence>MPSNKKQKHICHVVEATATGTLSMVTLLAQQQILRGHSVTIVYSRRPETPEKIEECFPLEANLQCIPMHGLRNWPRAIARLRSALGTLRPDAIFLHSSFAGFLGRVATYHILGSCKIFYIPHCISFMRGDLGIVKKSVFIALEKVASVRAATYLACSESERTCIERSLPGSHCVLIENAVPKLMRSGSICKTRPRTVINAGQIRLQKNPALFAEIAQKAKSENLPLHFLWLGDGEPKMRMQLEASGVEVTGWRTREQVIDELQSASAFLSTSQWEGLPVALIEAQMAQIPTFASACSGNRDCIDHGSTGWLYQDADEAIKLLRKITEDPIQLAAIAQRAQHLASHRFSAQRYGQQMEDLLNASA</sequence>
<keyword evidence="4" id="KW-1185">Reference proteome</keyword>
<dbReference type="SUPFAM" id="SSF53756">
    <property type="entry name" value="UDP-Glycosyltransferase/glycogen phosphorylase"/>
    <property type="match status" value="1"/>
</dbReference>
<evidence type="ECO:0000313" key="4">
    <source>
        <dbReference type="Proteomes" id="UP000051863"/>
    </source>
</evidence>
<accession>A0A0R0C812</accession>
<dbReference type="Gene3D" id="3.40.50.2000">
    <property type="entry name" value="Glycogen Phosphorylase B"/>
    <property type="match status" value="2"/>
</dbReference>
<dbReference type="GO" id="GO:0016757">
    <property type="term" value="F:glycosyltransferase activity"/>
    <property type="evidence" value="ECO:0007669"/>
    <property type="project" value="InterPro"/>
</dbReference>
<feature type="domain" description="Glycosyl transferase family 1" evidence="1">
    <location>
        <begin position="192"/>
        <end position="340"/>
    </location>
</feature>
<dbReference type="InterPro" id="IPR050194">
    <property type="entry name" value="Glycosyltransferase_grp1"/>
</dbReference>
<evidence type="ECO:0008006" key="5">
    <source>
        <dbReference type="Google" id="ProtNLM"/>
    </source>
</evidence>
<name>A0A0R0C812_9GAMM</name>
<dbReference type="Proteomes" id="UP000051863">
    <property type="component" value="Unassembled WGS sequence"/>
</dbReference>
<evidence type="ECO:0000313" key="3">
    <source>
        <dbReference type="EMBL" id="KRG62247.1"/>
    </source>
</evidence>
<comment type="caution">
    <text evidence="3">The sequence shown here is derived from an EMBL/GenBank/DDBJ whole genome shotgun (WGS) entry which is preliminary data.</text>
</comment>
<organism evidence="3 4">
    <name type="scientific">Stenotrophomonas terrae</name>
    <dbReference type="NCBI Taxonomy" id="405446"/>
    <lineage>
        <taxon>Bacteria</taxon>
        <taxon>Pseudomonadati</taxon>
        <taxon>Pseudomonadota</taxon>
        <taxon>Gammaproteobacteria</taxon>
        <taxon>Lysobacterales</taxon>
        <taxon>Lysobacteraceae</taxon>
        <taxon>Stenotrophomonas</taxon>
    </lineage>
</organism>
<proteinExistence type="predicted"/>
<dbReference type="RefSeq" id="WP_083491381.1">
    <property type="nucleotide sequence ID" value="NZ_LDJJ01000086.1"/>
</dbReference>
<feature type="domain" description="Glycosyltransferase subfamily 4-like N-terminal" evidence="2">
    <location>
        <begin position="24"/>
        <end position="180"/>
    </location>
</feature>
<protein>
    <recommendedName>
        <fullName evidence="5">Glycosyltransferase subfamily 4-like N-terminal domain-containing protein</fullName>
    </recommendedName>
</protein>
<dbReference type="InterPro" id="IPR001296">
    <property type="entry name" value="Glyco_trans_1"/>
</dbReference>
<dbReference type="Pfam" id="PF13439">
    <property type="entry name" value="Glyco_transf_4"/>
    <property type="match status" value="1"/>
</dbReference>
<evidence type="ECO:0000259" key="1">
    <source>
        <dbReference type="Pfam" id="PF00534"/>
    </source>
</evidence>
<dbReference type="PATRIC" id="fig|405446.3.peg.3694"/>
<reference evidence="3 4" key="1">
    <citation type="submission" date="2015-05" db="EMBL/GenBank/DDBJ databases">
        <title>Genome sequencing and analysis of members of genus Stenotrophomonas.</title>
        <authorList>
            <person name="Patil P.P."/>
            <person name="Midha S."/>
            <person name="Patil P.B."/>
        </authorList>
    </citation>
    <scope>NUCLEOTIDE SEQUENCE [LARGE SCALE GENOMIC DNA]</scope>
    <source>
        <strain evidence="3 4">DSM 18941</strain>
    </source>
</reference>
<dbReference type="PANTHER" id="PTHR45947">
    <property type="entry name" value="SULFOQUINOVOSYL TRANSFERASE SQD2"/>
    <property type="match status" value="1"/>
</dbReference>
<dbReference type="EMBL" id="LDJJ01000086">
    <property type="protein sequence ID" value="KRG62247.1"/>
    <property type="molecule type" value="Genomic_DNA"/>
</dbReference>
<dbReference type="OrthoDB" id="5290958at2"/>
<evidence type="ECO:0000259" key="2">
    <source>
        <dbReference type="Pfam" id="PF13439"/>
    </source>
</evidence>
<gene>
    <name evidence="3" type="ORF">ABB27_18360</name>
</gene>
<dbReference type="Pfam" id="PF00534">
    <property type="entry name" value="Glycos_transf_1"/>
    <property type="match status" value="1"/>
</dbReference>
<dbReference type="InterPro" id="IPR028098">
    <property type="entry name" value="Glyco_trans_4-like_N"/>
</dbReference>